<reference evidence="1 2" key="1">
    <citation type="submission" date="2016-11" db="EMBL/GenBank/DDBJ databases">
        <authorList>
            <person name="Jaros S."/>
            <person name="Januszkiewicz K."/>
            <person name="Wedrychowicz H."/>
        </authorList>
    </citation>
    <scope>NUCLEOTIDE SEQUENCE [LARGE SCALE GENOMIC DNA]</scope>
    <source>
        <strain evidence="1 2">CGMCC 1.6102</strain>
    </source>
</reference>
<evidence type="ECO:0000313" key="1">
    <source>
        <dbReference type="EMBL" id="SHM35284.1"/>
    </source>
</evidence>
<proteinExistence type="predicted"/>
<sequence>MPLAVFHLRLAIANDLREKGFQNSIFVDARDEITNFTQQEKYQQYMGSQRGKFFRLSALVYSARVIIALVLLKRFPNQC</sequence>
<dbReference type="AlphaFoldDB" id="A0A1M7I3G1"/>
<dbReference type="EMBL" id="FRCY01000001">
    <property type="protein sequence ID" value="SHM35284.1"/>
    <property type="molecule type" value="Genomic_DNA"/>
</dbReference>
<organism evidence="1 2">
    <name type="scientific">Cyclobacterium lianum</name>
    <dbReference type="NCBI Taxonomy" id="388280"/>
    <lineage>
        <taxon>Bacteria</taxon>
        <taxon>Pseudomonadati</taxon>
        <taxon>Bacteroidota</taxon>
        <taxon>Cytophagia</taxon>
        <taxon>Cytophagales</taxon>
        <taxon>Cyclobacteriaceae</taxon>
        <taxon>Cyclobacterium</taxon>
    </lineage>
</organism>
<protein>
    <submittedName>
        <fullName evidence="1">Uncharacterized protein</fullName>
    </submittedName>
</protein>
<gene>
    <name evidence="1" type="ORF">SAMN04488057_101173</name>
</gene>
<name>A0A1M7I3G1_9BACT</name>
<evidence type="ECO:0000313" key="2">
    <source>
        <dbReference type="Proteomes" id="UP000184513"/>
    </source>
</evidence>
<accession>A0A1M7I3G1</accession>
<dbReference type="Proteomes" id="UP000184513">
    <property type="component" value="Unassembled WGS sequence"/>
</dbReference>
<keyword evidence="2" id="KW-1185">Reference proteome</keyword>